<feature type="compositionally biased region" description="Gly residues" evidence="4">
    <location>
        <begin position="60"/>
        <end position="87"/>
    </location>
</feature>
<evidence type="ECO:0000313" key="6">
    <source>
        <dbReference type="EMBL" id="RGD61738.1"/>
    </source>
</evidence>
<name>A0A373A0P9_9ACTN</name>
<keyword evidence="2" id="KW-0238">DNA-binding</keyword>
<dbReference type="PANTHER" id="PTHR44846">
    <property type="entry name" value="MANNOSYL-D-GLYCERATE TRANSPORT/METABOLISM SYSTEM REPRESSOR MNGR-RELATED"/>
    <property type="match status" value="1"/>
</dbReference>
<organism evidence="6 7">
    <name type="scientific">Kitasatospora xanthocidica</name>
    <dbReference type="NCBI Taxonomy" id="83382"/>
    <lineage>
        <taxon>Bacteria</taxon>
        <taxon>Bacillati</taxon>
        <taxon>Actinomycetota</taxon>
        <taxon>Actinomycetes</taxon>
        <taxon>Kitasatosporales</taxon>
        <taxon>Streptomycetaceae</taxon>
        <taxon>Kitasatospora</taxon>
    </lineage>
</organism>
<evidence type="ECO:0000313" key="7">
    <source>
        <dbReference type="Proteomes" id="UP000263377"/>
    </source>
</evidence>
<dbReference type="GO" id="GO:0045892">
    <property type="term" value="P:negative regulation of DNA-templated transcription"/>
    <property type="evidence" value="ECO:0007669"/>
    <property type="project" value="TreeGrafter"/>
</dbReference>
<dbReference type="InterPro" id="IPR036388">
    <property type="entry name" value="WH-like_DNA-bd_sf"/>
</dbReference>
<dbReference type="Proteomes" id="UP000263377">
    <property type="component" value="Unassembled WGS sequence"/>
</dbReference>
<keyword evidence="3" id="KW-0804">Transcription</keyword>
<sequence length="349" mass="36418">MCNPSGGRRASPGGAGLADAGLDRYILLSHAHRPPTATRGPRCPVRHGARAARAVTRGTDGTGDTGGPSGAGGTSDAGRPGGPGGLRRIGPVATNPPDTPSSPNTPVYRRLARRLQERVDAGAYPPGTRLPSEPELSAEFGVNRLTVRQAVAELERAAVVEIRRGVGTFVRPPAVRVSIAVDPRSQRFDLGSVPTALPNDESTDGEFVVAAPPVTGSAQDAEAARQLGRTPAELSRVDSVIRLGGRARAACSYWVPFGPLPTELVRPGRPGNLVPDLARAAGVELEYDWRAFGAVGADLADAELLGVPPGTALLVREGVSCTPDGAPALYVRRRIDGSSARFVLHFRDR</sequence>
<keyword evidence="1" id="KW-0805">Transcription regulation</keyword>
<feature type="region of interest" description="Disordered" evidence="4">
    <location>
        <begin position="29"/>
        <end position="106"/>
    </location>
</feature>
<dbReference type="EMBL" id="QVIG01000001">
    <property type="protein sequence ID" value="RGD61738.1"/>
    <property type="molecule type" value="Genomic_DNA"/>
</dbReference>
<dbReference type="SMART" id="SM00345">
    <property type="entry name" value="HTH_GNTR"/>
    <property type="match status" value="1"/>
</dbReference>
<protein>
    <submittedName>
        <fullName evidence="6">GntR family transcriptional regulator</fullName>
    </submittedName>
</protein>
<accession>A0A373A0P9</accession>
<dbReference type="PRINTS" id="PR00035">
    <property type="entry name" value="HTHGNTR"/>
</dbReference>
<dbReference type="AlphaFoldDB" id="A0A373A0P9"/>
<evidence type="ECO:0000259" key="5">
    <source>
        <dbReference type="PROSITE" id="PS50949"/>
    </source>
</evidence>
<dbReference type="PROSITE" id="PS50949">
    <property type="entry name" value="HTH_GNTR"/>
    <property type="match status" value="1"/>
</dbReference>
<dbReference type="Pfam" id="PF07702">
    <property type="entry name" value="UTRA"/>
    <property type="match status" value="1"/>
</dbReference>
<comment type="caution">
    <text evidence="6">The sequence shown here is derived from an EMBL/GenBank/DDBJ whole genome shotgun (WGS) entry which is preliminary data.</text>
</comment>
<evidence type="ECO:0000256" key="1">
    <source>
        <dbReference type="ARBA" id="ARBA00023015"/>
    </source>
</evidence>
<dbReference type="InterPro" id="IPR028978">
    <property type="entry name" value="Chorismate_lyase_/UTRA_dom_sf"/>
</dbReference>
<dbReference type="Pfam" id="PF00392">
    <property type="entry name" value="GntR"/>
    <property type="match status" value="1"/>
</dbReference>
<dbReference type="InterPro" id="IPR036390">
    <property type="entry name" value="WH_DNA-bd_sf"/>
</dbReference>
<dbReference type="Gene3D" id="1.10.10.10">
    <property type="entry name" value="Winged helix-like DNA-binding domain superfamily/Winged helix DNA-binding domain"/>
    <property type="match status" value="1"/>
</dbReference>
<dbReference type="InterPro" id="IPR050679">
    <property type="entry name" value="Bact_HTH_transcr_reg"/>
</dbReference>
<gene>
    <name evidence="6" type="ORF">DR950_31905</name>
</gene>
<evidence type="ECO:0000256" key="3">
    <source>
        <dbReference type="ARBA" id="ARBA00023163"/>
    </source>
</evidence>
<dbReference type="Gene3D" id="3.40.1410.10">
    <property type="entry name" value="Chorismate lyase-like"/>
    <property type="match status" value="1"/>
</dbReference>
<dbReference type="PANTHER" id="PTHR44846:SF17">
    <property type="entry name" value="GNTR-FAMILY TRANSCRIPTIONAL REGULATOR"/>
    <property type="match status" value="1"/>
</dbReference>
<dbReference type="GO" id="GO:0003700">
    <property type="term" value="F:DNA-binding transcription factor activity"/>
    <property type="evidence" value="ECO:0007669"/>
    <property type="project" value="InterPro"/>
</dbReference>
<dbReference type="InterPro" id="IPR000524">
    <property type="entry name" value="Tscrpt_reg_HTH_GntR"/>
</dbReference>
<dbReference type="SUPFAM" id="SSF64288">
    <property type="entry name" value="Chorismate lyase-like"/>
    <property type="match status" value="1"/>
</dbReference>
<evidence type="ECO:0000256" key="2">
    <source>
        <dbReference type="ARBA" id="ARBA00023125"/>
    </source>
</evidence>
<proteinExistence type="predicted"/>
<dbReference type="SUPFAM" id="SSF46785">
    <property type="entry name" value="Winged helix' DNA-binding domain"/>
    <property type="match status" value="1"/>
</dbReference>
<dbReference type="InterPro" id="IPR011663">
    <property type="entry name" value="UTRA"/>
</dbReference>
<dbReference type="GO" id="GO:0003677">
    <property type="term" value="F:DNA binding"/>
    <property type="evidence" value="ECO:0007669"/>
    <property type="project" value="UniProtKB-KW"/>
</dbReference>
<feature type="domain" description="HTH gntR-type" evidence="5">
    <location>
        <begin position="105"/>
        <end position="173"/>
    </location>
</feature>
<dbReference type="CDD" id="cd07377">
    <property type="entry name" value="WHTH_GntR"/>
    <property type="match status" value="1"/>
</dbReference>
<keyword evidence="7" id="KW-1185">Reference proteome</keyword>
<evidence type="ECO:0000256" key="4">
    <source>
        <dbReference type="SAM" id="MobiDB-lite"/>
    </source>
</evidence>
<reference evidence="6 7" key="1">
    <citation type="submission" date="2018-08" db="EMBL/GenBank/DDBJ databases">
        <title>Diversity &amp; Physiological Properties of Lignin-Decomposing Actinobacteria from Soil.</title>
        <authorList>
            <person name="Roh S.G."/>
            <person name="Kim S.B."/>
        </authorList>
    </citation>
    <scope>NUCLEOTIDE SEQUENCE [LARGE SCALE GENOMIC DNA]</scope>
    <source>
        <strain evidence="6 7">MMS17-GH009</strain>
    </source>
</reference>